<reference evidence="1 2" key="1">
    <citation type="submission" date="2021-11" db="EMBL/GenBank/DDBJ databases">
        <title>Draft genome sequence of Actinomycetospora sp. SF1 isolated from the rhizosphere soil.</title>
        <authorList>
            <person name="Duangmal K."/>
            <person name="Chantavorakit T."/>
        </authorList>
    </citation>
    <scope>NUCLEOTIDE SEQUENCE [LARGE SCALE GENOMIC DNA]</scope>
    <source>
        <strain evidence="1 2">TBRC 5722</strain>
    </source>
</reference>
<comment type="caution">
    <text evidence="1">The sequence shown here is derived from an EMBL/GenBank/DDBJ whole genome shotgun (WGS) entry which is preliminary data.</text>
</comment>
<protein>
    <submittedName>
        <fullName evidence="1">Uncharacterized protein</fullName>
    </submittedName>
</protein>
<keyword evidence="2" id="KW-1185">Reference proteome</keyword>
<evidence type="ECO:0000313" key="2">
    <source>
        <dbReference type="Proteomes" id="UP001199469"/>
    </source>
</evidence>
<proteinExistence type="predicted"/>
<gene>
    <name evidence="1" type="ORF">LQ327_08860</name>
</gene>
<dbReference type="Proteomes" id="UP001199469">
    <property type="component" value="Unassembled WGS sequence"/>
</dbReference>
<evidence type="ECO:0000313" key="1">
    <source>
        <dbReference type="EMBL" id="MCD2193491.1"/>
    </source>
</evidence>
<dbReference type="EMBL" id="JAJNDB010000001">
    <property type="protein sequence ID" value="MCD2193491.1"/>
    <property type="molecule type" value="Genomic_DNA"/>
</dbReference>
<accession>A0ABS8P5H9</accession>
<sequence length="90" mass="9949">MKIEFKVSGSTFAEVVRQTEALAAAFAEGEDVRIYYGKGYLKDHLFGPTHRDPVTTPPELEPEAQTAFVVPVRLVVGHTEDIDDDEDLGD</sequence>
<organism evidence="1 2">
    <name type="scientific">Actinomycetospora endophytica</name>
    <dbReference type="NCBI Taxonomy" id="2291215"/>
    <lineage>
        <taxon>Bacteria</taxon>
        <taxon>Bacillati</taxon>
        <taxon>Actinomycetota</taxon>
        <taxon>Actinomycetes</taxon>
        <taxon>Pseudonocardiales</taxon>
        <taxon>Pseudonocardiaceae</taxon>
        <taxon>Actinomycetospora</taxon>
    </lineage>
</organism>
<name>A0ABS8P5H9_9PSEU</name>
<dbReference type="RefSeq" id="WP_230731694.1">
    <property type="nucleotide sequence ID" value="NZ_JAJNDB010000001.1"/>
</dbReference>